<dbReference type="PANTHER" id="PTHR43391">
    <property type="entry name" value="RETINOL DEHYDROGENASE-RELATED"/>
    <property type="match status" value="1"/>
</dbReference>
<evidence type="ECO:0000256" key="3">
    <source>
        <dbReference type="ARBA" id="ARBA00023002"/>
    </source>
</evidence>
<dbReference type="PRINTS" id="PR00081">
    <property type="entry name" value="GDHRDH"/>
</dbReference>
<dbReference type="PANTHER" id="PTHR43391:SF14">
    <property type="entry name" value="DEHYDROGENASE_REDUCTASE SDR FAMILY PROTEIN 7-LIKE"/>
    <property type="match status" value="1"/>
</dbReference>
<dbReference type="CDD" id="cd05233">
    <property type="entry name" value="SDR_c"/>
    <property type="match status" value="1"/>
</dbReference>
<dbReference type="Gene3D" id="3.40.50.720">
    <property type="entry name" value="NAD(P)-binding Rossmann-like Domain"/>
    <property type="match status" value="1"/>
</dbReference>
<evidence type="ECO:0000313" key="7">
    <source>
        <dbReference type="Proteomes" id="UP001500755"/>
    </source>
</evidence>
<organism evidence="6 7">
    <name type="scientific">Brevibacterium samyangense</name>
    <dbReference type="NCBI Taxonomy" id="366888"/>
    <lineage>
        <taxon>Bacteria</taxon>
        <taxon>Bacillati</taxon>
        <taxon>Actinomycetota</taxon>
        <taxon>Actinomycetes</taxon>
        <taxon>Micrococcales</taxon>
        <taxon>Brevibacteriaceae</taxon>
        <taxon>Brevibacterium</taxon>
    </lineage>
</organism>
<reference evidence="6 7" key="1">
    <citation type="journal article" date="2019" name="Int. J. Syst. Evol. Microbiol.">
        <title>The Global Catalogue of Microorganisms (GCM) 10K type strain sequencing project: providing services to taxonomists for standard genome sequencing and annotation.</title>
        <authorList>
            <consortium name="The Broad Institute Genomics Platform"/>
            <consortium name="The Broad Institute Genome Sequencing Center for Infectious Disease"/>
            <person name="Wu L."/>
            <person name="Ma J."/>
        </authorList>
    </citation>
    <scope>NUCLEOTIDE SEQUENCE [LARGE SCALE GENOMIC DNA]</scope>
    <source>
        <strain evidence="6 7">JCM 14546</strain>
    </source>
</reference>
<dbReference type="InterPro" id="IPR036291">
    <property type="entry name" value="NAD(P)-bd_dom_sf"/>
</dbReference>
<name>A0ABN2T874_9MICO</name>
<dbReference type="RefSeq" id="WP_344306558.1">
    <property type="nucleotide sequence ID" value="NZ_BAAANO010000004.1"/>
</dbReference>
<keyword evidence="2" id="KW-0521">NADP</keyword>
<gene>
    <name evidence="6" type="ORF">GCM10009755_04370</name>
</gene>
<dbReference type="PROSITE" id="PS00061">
    <property type="entry name" value="ADH_SHORT"/>
    <property type="match status" value="1"/>
</dbReference>
<dbReference type="SUPFAM" id="SSF51735">
    <property type="entry name" value="NAD(P)-binding Rossmann-fold domains"/>
    <property type="match status" value="1"/>
</dbReference>
<keyword evidence="7" id="KW-1185">Reference proteome</keyword>
<dbReference type="Proteomes" id="UP001500755">
    <property type="component" value="Unassembled WGS sequence"/>
</dbReference>
<comment type="caution">
    <text evidence="6">The sequence shown here is derived from an EMBL/GenBank/DDBJ whole genome shotgun (WGS) entry which is preliminary data.</text>
</comment>
<proteinExistence type="inferred from homology"/>
<dbReference type="EMBL" id="BAAANO010000004">
    <property type="protein sequence ID" value="GAA1999799.1"/>
    <property type="molecule type" value="Genomic_DNA"/>
</dbReference>
<feature type="domain" description="Ketoreductase" evidence="5">
    <location>
        <begin position="6"/>
        <end position="170"/>
    </location>
</feature>
<protein>
    <submittedName>
        <fullName evidence="6">SDR family oxidoreductase</fullName>
    </submittedName>
</protein>
<evidence type="ECO:0000313" key="6">
    <source>
        <dbReference type="EMBL" id="GAA1999799.1"/>
    </source>
</evidence>
<evidence type="ECO:0000256" key="2">
    <source>
        <dbReference type="ARBA" id="ARBA00022857"/>
    </source>
</evidence>
<sequence>MDLDTKRVVITGGGSGLGLATAHAVRSAGGLPVVFDLEPGTEFPGHRVDVTDREAVEAAVETVAADLGGIDAVVAAAGIDIPGDLDEVTAAQWEKVLAVNLLGTVHLARAALPHLRLTHGRVVTVASTLAFKGAGGATAYCASKWGVRGFSQALAGETAGAVGVTNLVPGGMNTRFFDGRSERFMPQDDSKLNDPARVADAIVFALGQPAGVEVRELFIAHELEDSWP</sequence>
<accession>A0ABN2T874</accession>
<dbReference type="InterPro" id="IPR020904">
    <property type="entry name" value="Sc_DH/Rdtase_CS"/>
</dbReference>
<evidence type="ECO:0000256" key="1">
    <source>
        <dbReference type="ARBA" id="ARBA00006484"/>
    </source>
</evidence>
<dbReference type="SMART" id="SM00822">
    <property type="entry name" value="PKS_KR"/>
    <property type="match status" value="1"/>
</dbReference>
<evidence type="ECO:0000256" key="4">
    <source>
        <dbReference type="RuleBase" id="RU000363"/>
    </source>
</evidence>
<dbReference type="InterPro" id="IPR057326">
    <property type="entry name" value="KR_dom"/>
</dbReference>
<comment type="similarity">
    <text evidence="1 4">Belongs to the short-chain dehydrogenases/reductases (SDR) family.</text>
</comment>
<dbReference type="Pfam" id="PF00106">
    <property type="entry name" value="adh_short"/>
    <property type="match status" value="1"/>
</dbReference>
<keyword evidence="3" id="KW-0560">Oxidoreductase</keyword>
<dbReference type="InterPro" id="IPR002347">
    <property type="entry name" value="SDR_fam"/>
</dbReference>
<evidence type="ECO:0000259" key="5">
    <source>
        <dbReference type="SMART" id="SM00822"/>
    </source>
</evidence>
<dbReference type="PRINTS" id="PR00080">
    <property type="entry name" value="SDRFAMILY"/>
</dbReference>